<evidence type="ECO:0000256" key="6">
    <source>
        <dbReference type="HAMAP-Rule" id="MF_00174"/>
    </source>
</evidence>
<evidence type="ECO:0000313" key="9">
    <source>
        <dbReference type="Proteomes" id="UP000298688"/>
    </source>
</evidence>
<dbReference type="SUPFAM" id="SSF55681">
    <property type="entry name" value="Class II aaRS and biotin synthetases"/>
    <property type="match status" value="1"/>
</dbReference>
<dbReference type="Pfam" id="PF00152">
    <property type="entry name" value="tRNA-synt_2"/>
    <property type="match status" value="1"/>
</dbReference>
<dbReference type="Gene3D" id="3.30.930.10">
    <property type="entry name" value="Bira Bifunctional Protein, Domain 2"/>
    <property type="match status" value="1"/>
</dbReference>
<evidence type="ECO:0000259" key="7">
    <source>
        <dbReference type="PROSITE" id="PS50862"/>
    </source>
</evidence>
<reference evidence="8 9" key="2">
    <citation type="submission" date="2019-05" db="EMBL/GenBank/DDBJ databases">
        <title>Genome evolution of the obligate endosymbiont Buchnera aphidicola.</title>
        <authorList>
            <person name="Moran N.A."/>
        </authorList>
    </citation>
    <scope>NUCLEOTIDE SEQUENCE [LARGE SCALE GENOMIC DNA]</scope>
    <source>
        <strain evidence="8 9">Rpa</strain>
    </source>
</reference>
<feature type="binding site" evidence="6">
    <location>
        <position position="250"/>
    </location>
    <ligand>
        <name>substrate</name>
    </ligand>
</feature>
<feature type="binding site" evidence="6">
    <location>
        <begin position="99"/>
        <end position="101"/>
    </location>
    <ligand>
        <name>ATP</name>
        <dbReference type="ChEBI" id="CHEBI:30616"/>
    </ligand>
</feature>
<evidence type="ECO:0000256" key="4">
    <source>
        <dbReference type="ARBA" id="ARBA00022840"/>
    </source>
</evidence>
<dbReference type="FunFam" id="3.30.930.10:FF:000017">
    <property type="entry name" value="Elongation factor P--(R)-beta-lysine ligase"/>
    <property type="match status" value="1"/>
</dbReference>
<dbReference type="GO" id="GO:0006430">
    <property type="term" value="P:lysyl-tRNA aminoacylation"/>
    <property type="evidence" value="ECO:0007669"/>
    <property type="project" value="InterPro"/>
</dbReference>
<feature type="binding site" evidence="6">
    <location>
        <position position="117"/>
    </location>
    <ligand>
        <name>substrate</name>
    </ligand>
</feature>
<evidence type="ECO:0000256" key="1">
    <source>
        <dbReference type="ARBA" id="ARBA00011738"/>
    </source>
</evidence>
<feature type="binding site" evidence="6">
    <location>
        <begin position="75"/>
        <end position="77"/>
    </location>
    <ligand>
        <name>substrate</name>
    </ligand>
</feature>
<dbReference type="PROSITE" id="PS50862">
    <property type="entry name" value="AA_TRNA_LIGASE_II"/>
    <property type="match status" value="1"/>
</dbReference>
<dbReference type="InterPro" id="IPR006195">
    <property type="entry name" value="aa-tRNA-synth_II"/>
</dbReference>
<comment type="subunit">
    <text evidence="1 6">Homodimer.</text>
</comment>
<dbReference type="EMBL" id="CP034858">
    <property type="protein sequence ID" value="QCI25197.1"/>
    <property type="molecule type" value="Genomic_DNA"/>
</dbReference>
<dbReference type="NCBIfam" id="TIGR00462">
    <property type="entry name" value="genX"/>
    <property type="match status" value="1"/>
</dbReference>
<keyword evidence="8" id="KW-0251">Elongation factor</keyword>
<feature type="binding site" evidence="6">
    <location>
        <position position="299"/>
    </location>
    <ligand>
        <name>ATP</name>
        <dbReference type="ChEBI" id="CHEBI:30616"/>
    </ligand>
</feature>
<dbReference type="HAMAP" id="MF_00174">
    <property type="entry name" value="EF_P_modif_A"/>
    <property type="match status" value="1"/>
</dbReference>
<reference evidence="8 9" key="1">
    <citation type="submission" date="2018-12" db="EMBL/GenBank/DDBJ databases">
        <authorList>
            <person name="Chong R.A."/>
        </authorList>
    </citation>
    <scope>NUCLEOTIDE SEQUENCE [LARGE SCALE GENOMIC DNA]</scope>
    <source>
        <strain evidence="8 9">Rpa</strain>
    </source>
</reference>
<comment type="function">
    <text evidence="6">With EpmB is involved in the beta-lysylation step of the post-translational modification of translation elongation factor P (EF-P). Catalyzes the ATP-dependent activation of (R)-beta-lysine produced by EpmB, forming a lysyl-adenylate, from which the beta-lysyl moiety is then transferred to the epsilon-amino group of a conserved specific lysine residue in EF-P.</text>
</comment>
<protein>
    <recommendedName>
        <fullName evidence="6">Elongation factor P--(R)-beta-lysine ligase</fullName>
        <shortName evidence="6">EF-P--(R)-beta-lysine ligase</shortName>
        <ecNumber evidence="6">6.3.2.-</ecNumber>
    </recommendedName>
    <alternativeName>
        <fullName evidence="6">EF-P post-translational modification enzyme A</fullName>
    </alternativeName>
    <alternativeName>
        <fullName evidence="6">EF-P-lysine lysyltransferase</fullName>
    </alternativeName>
</protein>
<evidence type="ECO:0000256" key="2">
    <source>
        <dbReference type="ARBA" id="ARBA00022598"/>
    </source>
</evidence>
<keyword evidence="3 6" id="KW-0547">Nucleotide-binding</keyword>
<evidence type="ECO:0000256" key="5">
    <source>
        <dbReference type="ARBA" id="ARBA00052794"/>
    </source>
</evidence>
<dbReference type="GO" id="GO:0004824">
    <property type="term" value="F:lysine-tRNA ligase activity"/>
    <property type="evidence" value="ECO:0007669"/>
    <property type="project" value="InterPro"/>
</dbReference>
<feature type="domain" description="Aminoacyl-transfer RNA synthetases class-II family profile" evidence="7">
    <location>
        <begin position="17"/>
        <end position="324"/>
    </location>
</feature>
<gene>
    <name evidence="6" type="primary">epmA</name>
    <name evidence="8" type="ORF">D9V76_02995</name>
</gene>
<dbReference type="InterPro" id="IPR004364">
    <property type="entry name" value="Aa-tRNA-synt_II"/>
</dbReference>
<dbReference type="RefSeq" id="WP_158337659.1">
    <property type="nucleotide sequence ID" value="NZ_CP034858.1"/>
</dbReference>
<dbReference type="AlphaFoldDB" id="A0A4D6Y6P3"/>
<accession>A0A4D6Y6P3</accession>
<dbReference type="NCBIfam" id="NF006828">
    <property type="entry name" value="PRK09350.1"/>
    <property type="match status" value="1"/>
</dbReference>
<comment type="catalytic activity">
    <reaction evidence="5">
        <text>D-beta-lysine + L-lysyl-[protein] + ATP = N(6)-((3R)-3,6-diaminohexanoyl)-L-lysyl-[protein] + AMP + diphosphate + H(+)</text>
        <dbReference type="Rhea" id="RHEA:83435"/>
        <dbReference type="Rhea" id="RHEA-COMP:9752"/>
        <dbReference type="Rhea" id="RHEA-COMP:20131"/>
        <dbReference type="ChEBI" id="CHEBI:15378"/>
        <dbReference type="ChEBI" id="CHEBI:29969"/>
        <dbReference type="ChEBI" id="CHEBI:30616"/>
        <dbReference type="ChEBI" id="CHEBI:33019"/>
        <dbReference type="ChEBI" id="CHEBI:84138"/>
        <dbReference type="ChEBI" id="CHEBI:156053"/>
        <dbReference type="ChEBI" id="CHEBI:456215"/>
    </reaction>
    <physiologicalReaction direction="left-to-right" evidence="5">
        <dbReference type="Rhea" id="RHEA:83436"/>
    </physiologicalReaction>
</comment>
<sequence length="324" mass="38332">MKKKWKPSASIKDLIKRSKIIANIRSFFLKKNVMEVETPTLSQSAVTDINLMPFETNYFSCNNDVKKTKLWLITSPEYHMKRLLSAGSGSIYQICHSFRNQEFGQYHNPEFTMLEWYQISFSMEKMIEEIDFFFQKILNFDKSDKISYQEIFIKFLQIDPLSTNLSELFECCKKFKLEHLTYLENDLNKLIEMLFTLQIQPFLGKEKPLFVYHFPLEQASLSAVNKEDNRVSERFEIFFKGIELGNGFYELTDYFEQKKRFIKDNKKRCDMNFPKQKIDEHFLNAMKNGLPFCSGVAIGLDRLIMIALNKKSIDQVMSFSFDRS</sequence>
<dbReference type="PANTHER" id="PTHR42918">
    <property type="entry name" value="LYSYL-TRNA SYNTHETASE"/>
    <property type="match status" value="1"/>
</dbReference>
<organism evidence="8 9">
    <name type="scientific">Buchnera aphidicola subsp. Rhopalosiphum padi</name>
    <dbReference type="NCBI Taxonomy" id="98793"/>
    <lineage>
        <taxon>Bacteria</taxon>
        <taxon>Pseudomonadati</taxon>
        <taxon>Pseudomonadota</taxon>
        <taxon>Gammaproteobacteria</taxon>
        <taxon>Enterobacterales</taxon>
        <taxon>Erwiniaceae</taxon>
        <taxon>Buchnera</taxon>
    </lineage>
</organism>
<evidence type="ECO:0000256" key="3">
    <source>
        <dbReference type="ARBA" id="ARBA00022741"/>
    </source>
</evidence>
<dbReference type="GO" id="GO:0005829">
    <property type="term" value="C:cytosol"/>
    <property type="evidence" value="ECO:0007669"/>
    <property type="project" value="TreeGrafter"/>
</dbReference>
<keyword evidence="2 6" id="KW-0436">Ligase</keyword>
<evidence type="ECO:0000313" key="8">
    <source>
        <dbReference type="EMBL" id="QCI25197.1"/>
    </source>
</evidence>
<dbReference type="PANTHER" id="PTHR42918:SF6">
    <property type="entry name" value="ELONGATION FACTOR P--(R)-BETA-LYSINE LIGASE"/>
    <property type="match status" value="1"/>
</dbReference>
<name>A0A4D6Y6P3_BUCRP</name>
<keyword evidence="8" id="KW-0648">Protein biosynthesis</keyword>
<dbReference type="GO" id="GO:0000049">
    <property type="term" value="F:tRNA binding"/>
    <property type="evidence" value="ECO:0007669"/>
    <property type="project" value="TreeGrafter"/>
</dbReference>
<feature type="binding site" evidence="6">
    <location>
        <position position="108"/>
    </location>
    <ligand>
        <name>ATP</name>
        <dbReference type="ChEBI" id="CHEBI:30616"/>
    </ligand>
</feature>
<comment type="similarity">
    <text evidence="6">Belongs to the class-II aminoacyl-tRNA synthetase family. EpmA subfamily.</text>
</comment>
<dbReference type="GO" id="GO:0003746">
    <property type="term" value="F:translation elongation factor activity"/>
    <property type="evidence" value="ECO:0007669"/>
    <property type="project" value="UniProtKB-KW"/>
</dbReference>
<keyword evidence="4 6" id="KW-0067">ATP-binding</keyword>
<dbReference type="EC" id="6.3.2.-" evidence="6"/>
<proteinExistence type="inferred from homology"/>
<dbReference type="InterPro" id="IPR045864">
    <property type="entry name" value="aa-tRNA-synth_II/BPL/LPL"/>
</dbReference>
<dbReference type="Proteomes" id="UP000298688">
    <property type="component" value="Chromosome"/>
</dbReference>
<feature type="binding site" evidence="6">
    <location>
        <begin position="243"/>
        <end position="244"/>
    </location>
    <ligand>
        <name>ATP</name>
        <dbReference type="ChEBI" id="CHEBI:30616"/>
    </ligand>
</feature>
<dbReference type="GO" id="GO:0016880">
    <property type="term" value="F:acid-ammonia (or amide) ligase activity"/>
    <property type="evidence" value="ECO:0007669"/>
    <property type="project" value="UniProtKB-UniRule"/>
</dbReference>
<dbReference type="OrthoDB" id="9762036at2"/>
<dbReference type="GO" id="GO:0005524">
    <property type="term" value="F:ATP binding"/>
    <property type="evidence" value="ECO:0007669"/>
    <property type="project" value="UniProtKB-UniRule"/>
</dbReference>
<dbReference type="InterPro" id="IPR004525">
    <property type="entry name" value="EpmA"/>
</dbReference>